<keyword evidence="3" id="KW-1185">Reference proteome</keyword>
<evidence type="ECO:0000313" key="3">
    <source>
        <dbReference type="Proteomes" id="UP001149090"/>
    </source>
</evidence>
<organism evidence="2 3">
    <name type="scientific">Anaeramoeba ignava</name>
    <name type="common">Anaerobic marine amoeba</name>
    <dbReference type="NCBI Taxonomy" id="1746090"/>
    <lineage>
        <taxon>Eukaryota</taxon>
        <taxon>Metamonada</taxon>
        <taxon>Anaeramoebidae</taxon>
        <taxon>Anaeramoeba</taxon>
    </lineage>
</organism>
<dbReference type="OrthoDB" id="5577209at2759"/>
<dbReference type="Proteomes" id="UP001149090">
    <property type="component" value="Unassembled WGS sequence"/>
</dbReference>
<dbReference type="EMBL" id="JAPDFW010000073">
    <property type="protein sequence ID" value="KAJ5073589.1"/>
    <property type="molecule type" value="Genomic_DNA"/>
</dbReference>
<gene>
    <name evidence="2" type="ORF">M0811_08426</name>
</gene>
<dbReference type="InterPro" id="IPR009060">
    <property type="entry name" value="UBA-like_sf"/>
</dbReference>
<dbReference type="PANTHER" id="PTHR21494:SF0">
    <property type="entry name" value="ACTIVATING SIGNAL COINTEGRATOR 1 COMPLEX SUBUNIT 2"/>
    <property type="match status" value="1"/>
</dbReference>
<reference evidence="2" key="1">
    <citation type="submission" date="2022-10" db="EMBL/GenBank/DDBJ databases">
        <title>Novel sulphate-reducing endosymbionts in the free-living metamonad Anaeramoeba.</title>
        <authorList>
            <person name="Jerlstrom-Hultqvist J."/>
            <person name="Cepicka I."/>
            <person name="Gallot-Lavallee L."/>
            <person name="Salas-Leiva D."/>
            <person name="Curtis B.A."/>
            <person name="Zahonova K."/>
            <person name="Pipaliya S."/>
            <person name="Dacks J."/>
            <person name="Roger A.J."/>
        </authorList>
    </citation>
    <scope>NUCLEOTIDE SEQUENCE</scope>
    <source>
        <strain evidence="2">BMAN</strain>
    </source>
</reference>
<comment type="caution">
    <text evidence="2">The sequence shown here is derived from an EMBL/GenBank/DDBJ whole genome shotgun (WGS) entry which is preliminary data.</text>
</comment>
<dbReference type="PROSITE" id="PS51140">
    <property type="entry name" value="CUE"/>
    <property type="match status" value="1"/>
</dbReference>
<accession>A0A9Q0RCC5</accession>
<evidence type="ECO:0000259" key="1">
    <source>
        <dbReference type="PROSITE" id="PS51140"/>
    </source>
</evidence>
<protein>
    <submittedName>
        <fullName evidence="2">Activating signal cointegrator 1 complex subunit 2</fullName>
    </submittedName>
</protein>
<dbReference type="SMART" id="SM00546">
    <property type="entry name" value="CUE"/>
    <property type="match status" value="1"/>
</dbReference>
<dbReference type="Gene3D" id="1.10.8.10">
    <property type="entry name" value="DNA helicase RuvA subunit, C-terminal domain"/>
    <property type="match status" value="1"/>
</dbReference>
<dbReference type="InterPro" id="IPR003892">
    <property type="entry name" value="CUE"/>
</dbReference>
<proteinExistence type="predicted"/>
<sequence length="528" mass="61680">MSNQRICLNKSFTVLQTESKTRKIPSLSPIWKEKIHFIKFLPEDNIPDEIQDQETEAPTSFEVLLTTHQDLRKLLRMDFQSFWNQVIYDKSLNELIDSYLQFRRRFFDQSKIIFSSTLSGIDEMIFKTIARLSHLQEHNSYLEENFYSKIIYEKQLFTIPKIFDICTLYSKTNFEVVSNVIRKIFDIQPKYIEDLKKAVSLSIEVIKKITETSDVIIGFQKSNKITHPKTADEEKENKRLMDISVKNFSTIVDLVSYILDISCSLSSFVSVVPNLSVYLFPLLPLISSKIYNQTIPEVTLNFTTDKTDFVSDIDISFMLKVSKKYLILLSRSVIMGSFESPQFNPKSVVDFFKSISSENNSNSIEDNDENNNEDLDQNPFINDLFSDNLFINRIRRKINFQNEFPEIHELIEEISVDLDDSSTIESIQTMFPNISTEDIQELLKQFDGNYEEVINFLLNKTTDNSPDDLSFQVLSSTTKTQSNFDEKSLLKEIFDKKDVDNKLRGFSQLQRFHSDHYDDEYDDTFDDI</sequence>
<dbReference type="Pfam" id="PF02845">
    <property type="entry name" value="CUE"/>
    <property type="match status" value="1"/>
</dbReference>
<dbReference type="CDD" id="cd14279">
    <property type="entry name" value="CUE"/>
    <property type="match status" value="1"/>
</dbReference>
<evidence type="ECO:0000313" key="2">
    <source>
        <dbReference type="EMBL" id="KAJ5073589.1"/>
    </source>
</evidence>
<dbReference type="GO" id="GO:0043130">
    <property type="term" value="F:ubiquitin binding"/>
    <property type="evidence" value="ECO:0007669"/>
    <property type="project" value="InterPro"/>
</dbReference>
<name>A0A9Q0RCC5_ANAIG</name>
<feature type="domain" description="CUE" evidence="1">
    <location>
        <begin position="419"/>
        <end position="462"/>
    </location>
</feature>
<dbReference type="AlphaFoldDB" id="A0A9Q0RCC5"/>
<dbReference type="PANTHER" id="PTHR21494">
    <property type="entry name" value="ACTIVATING SIGNAL COINTEGRATOR 1 COMPLEX SUBUNIT 2 ASC-1 COMPLEX SUBUNIT P100"/>
    <property type="match status" value="1"/>
</dbReference>
<dbReference type="SUPFAM" id="SSF46934">
    <property type="entry name" value="UBA-like"/>
    <property type="match status" value="1"/>
</dbReference>
<dbReference type="InterPro" id="IPR052586">
    <property type="entry name" value="ASCC2"/>
</dbReference>